<organism evidence="2 3">
    <name type="scientific">Nyssa sinensis</name>
    <dbReference type="NCBI Taxonomy" id="561372"/>
    <lineage>
        <taxon>Eukaryota</taxon>
        <taxon>Viridiplantae</taxon>
        <taxon>Streptophyta</taxon>
        <taxon>Embryophyta</taxon>
        <taxon>Tracheophyta</taxon>
        <taxon>Spermatophyta</taxon>
        <taxon>Magnoliopsida</taxon>
        <taxon>eudicotyledons</taxon>
        <taxon>Gunneridae</taxon>
        <taxon>Pentapetalae</taxon>
        <taxon>asterids</taxon>
        <taxon>Cornales</taxon>
        <taxon>Nyssaceae</taxon>
        <taxon>Nyssa</taxon>
    </lineage>
</organism>
<keyword evidence="1" id="KW-0472">Membrane</keyword>
<keyword evidence="1" id="KW-0812">Transmembrane</keyword>
<dbReference type="EMBL" id="CM018052">
    <property type="protein sequence ID" value="KAA8515325.1"/>
    <property type="molecule type" value="Genomic_DNA"/>
</dbReference>
<dbReference type="AlphaFoldDB" id="A0A5J4Z9U3"/>
<keyword evidence="3" id="KW-1185">Reference proteome</keyword>
<keyword evidence="1" id="KW-1133">Transmembrane helix</keyword>
<proteinExistence type="predicted"/>
<sequence>MTSTCDVDGDNQRVDGSDWKLQWSFGVTKTDETKSVVAHRAKAVISSVYGDSEALGHDDRRDVAMNQRRRCWLRSLRCDDSLAMVVIALIGSMVEQQLVLILFLLIFNEDMVTDEGLCVLTMNRDGRMVMEVDGW</sequence>
<protein>
    <submittedName>
        <fullName evidence="2">Uncharacterized protein</fullName>
    </submittedName>
</protein>
<dbReference type="Proteomes" id="UP000325577">
    <property type="component" value="Linkage Group LG9"/>
</dbReference>
<accession>A0A5J4Z9U3</accession>
<feature type="transmembrane region" description="Helical" evidence="1">
    <location>
        <begin position="82"/>
        <end position="107"/>
    </location>
</feature>
<gene>
    <name evidence="2" type="ORF">F0562_018446</name>
</gene>
<name>A0A5J4Z9U3_9ASTE</name>
<evidence type="ECO:0000313" key="3">
    <source>
        <dbReference type="Proteomes" id="UP000325577"/>
    </source>
</evidence>
<evidence type="ECO:0000313" key="2">
    <source>
        <dbReference type="EMBL" id="KAA8515325.1"/>
    </source>
</evidence>
<reference evidence="2 3" key="1">
    <citation type="submission" date="2019-09" db="EMBL/GenBank/DDBJ databases">
        <title>A chromosome-level genome assembly of the Chinese tupelo Nyssa sinensis.</title>
        <authorList>
            <person name="Yang X."/>
            <person name="Kang M."/>
            <person name="Yang Y."/>
            <person name="Xiong H."/>
            <person name="Wang M."/>
            <person name="Zhang Z."/>
            <person name="Wang Z."/>
            <person name="Wu H."/>
            <person name="Ma T."/>
            <person name="Liu J."/>
            <person name="Xi Z."/>
        </authorList>
    </citation>
    <scope>NUCLEOTIDE SEQUENCE [LARGE SCALE GENOMIC DNA]</scope>
    <source>
        <strain evidence="2">J267</strain>
        <tissue evidence="2">Leaf</tissue>
    </source>
</reference>
<evidence type="ECO:0000256" key="1">
    <source>
        <dbReference type="SAM" id="Phobius"/>
    </source>
</evidence>